<dbReference type="InterPro" id="IPR040347">
    <property type="entry name" value="YBP1/2"/>
</dbReference>
<protein>
    <submittedName>
        <fullName evidence="1">CAP1-binding-protein</fullName>
    </submittedName>
</protein>
<evidence type="ECO:0000313" key="2">
    <source>
        <dbReference type="Proteomes" id="UP000195602"/>
    </source>
</evidence>
<sequence length="672" mass="75719">MSLTDENEQNTSDSTLEAGEFEKVLSTLELAAADARESGDYLSYSTVLDICASDPTGFSNAEKEQILSHILGALTTDKEMTAEIGWDLPALLISYIDSDYDFVGPVRKAPGVYKVLKIFEVLAIEGNSKELFLKSTELLSTIKITDSPTENQENAEKFYDLKVYCLFELINSCLRRIHTLYPSKFLAMTMTSFINSIYINKVRYSNDFLWKRLYTFARNYTRPPLPDSTDLPAEELARINEDEDYLQRKLLTAFLTEAINRFLVLETVGFAVDFFNYLQRMSPANAKYTNNFQLDMPVFDRLYELALSFDLDLTSSFRDFMKSSSELIDSIAYTQDSEDDATAKLVELVVTDYQNNFCSSLISSEATAITDSLGGTLNLFTYSIGHFKVFDKVDVSIKSAVDMAIRLIVPGIVHSNFIYRGQHDVAIFWCWYAVHMSSKNGRDPTSEVGAIPKVVLMSFFQALLFATVSCSSNSYFRYVTLTLLTRFLSLASEDVSFNFIVNTLRECPYQNVKAAIVGVLKELSIKDKVIMDDLAESMRHAKISKEDSKNKCDSIPPPLPSRQNKAGVKYINLTEQRVNDVFALIDMCMSEAFTDGETGPYLNGQILPTLQAYLNFLFLVRNEKFIKGQRYQDVVDKVQKHIKGVEENAGDETSSSLGGIGILKVTVERLTL</sequence>
<dbReference type="GO" id="GO:0005737">
    <property type="term" value="C:cytoplasm"/>
    <property type="evidence" value="ECO:0007669"/>
    <property type="project" value="TreeGrafter"/>
</dbReference>
<dbReference type="AlphaFoldDB" id="A0AA91T043"/>
<name>A0AA91T043_CLALS</name>
<dbReference type="PANTHER" id="PTHR28020:SF1">
    <property type="entry name" value="YAP1-BINDING PROTEIN 1-RELATED"/>
    <property type="match status" value="1"/>
</dbReference>
<gene>
    <name evidence="1" type="ORF">A9F13_19g00165</name>
</gene>
<dbReference type="PANTHER" id="PTHR28020">
    <property type="entry name" value="YAP1-BINDING PROTEIN 1-RELATED"/>
    <property type="match status" value="1"/>
</dbReference>
<organism evidence="1 2">
    <name type="scientific">Clavispora lusitaniae</name>
    <name type="common">Candida lusitaniae</name>
    <dbReference type="NCBI Taxonomy" id="36911"/>
    <lineage>
        <taxon>Eukaryota</taxon>
        <taxon>Fungi</taxon>
        <taxon>Dikarya</taxon>
        <taxon>Ascomycota</taxon>
        <taxon>Saccharomycotina</taxon>
        <taxon>Pichiomycetes</taxon>
        <taxon>Metschnikowiaceae</taxon>
        <taxon>Clavispora</taxon>
    </lineage>
</organism>
<dbReference type="Pfam" id="PF08568">
    <property type="entry name" value="Kinetochor_Ybp2"/>
    <property type="match status" value="1"/>
</dbReference>
<dbReference type="InterPro" id="IPR013877">
    <property type="entry name" value="YAP-bd/ALF4/Glomulin"/>
</dbReference>
<proteinExistence type="predicted"/>
<evidence type="ECO:0000313" key="1">
    <source>
        <dbReference type="EMBL" id="OVF06620.1"/>
    </source>
</evidence>
<dbReference type="GO" id="GO:0034599">
    <property type="term" value="P:cellular response to oxidative stress"/>
    <property type="evidence" value="ECO:0007669"/>
    <property type="project" value="InterPro"/>
</dbReference>
<dbReference type="EMBL" id="LYUB02000019">
    <property type="protein sequence ID" value="OVF06620.1"/>
    <property type="molecule type" value="Genomic_DNA"/>
</dbReference>
<dbReference type="Proteomes" id="UP000195602">
    <property type="component" value="Unassembled WGS sequence"/>
</dbReference>
<comment type="caution">
    <text evidence="1">The sequence shown here is derived from an EMBL/GenBank/DDBJ whole genome shotgun (WGS) entry which is preliminary data.</text>
</comment>
<accession>A0AA91T043</accession>
<dbReference type="KEGG" id="clus:A9F13_19g00165"/>
<reference evidence="1 2" key="1">
    <citation type="submission" date="2017-04" db="EMBL/GenBank/DDBJ databases">
        <title>Draft genome of the yeast Clavispora lusitaniae type strain CBS 6936.</title>
        <authorList>
            <person name="Durrens P."/>
            <person name="Klopp C."/>
            <person name="Biteau N."/>
            <person name="Fitton-Ouhabi V."/>
            <person name="Dementhon K."/>
            <person name="Accoceberry I."/>
            <person name="Sherman D.J."/>
            <person name="Noel T."/>
        </authorList>
    </citation>
    <scope>NUCLEOTIDE SEQUENCE [LARGE SCALE GENOMIC DNA]</scope>
    <source>
        <strain evidence="1 2">CBS 6936</strain>
    </source>
</reference>